<dbReference type="PANTHER" id="PTHR42893">
    <property type="entry name" value="PROTEIN DETOXIFICATION 44, CHLOROPLASTIC-RELATED"/>
    <property type="match status" value="1"/>
</dbReference>
<dbReference type="GO" id="GO:0015297">
    <property type="term" value="F:antiporter activity"/>
    <property type="evidence" value="ECO:0007669"/>
    <property type="project" value="InterPro"/>
</dbReference>
<keyword evidence="4 6" id="KW-1133">Transmembrane helix</keyword>
<dbReference type="Pfam" id="PF01554">
    <property type="entry name" value="MatE"/>
    <property type="match status" value="2"/>
</dbReference>
<evidence type="ECO:0000256" key="1">
    <source>
        <dbReference type="ARBA" id="ARBA00004141"/>
    </source>
</evidence>
<protein>
    <recommendedName>
        <fullName evidence="6">Protein DETOXIFICATION</fullName>
    </recommendedName>
    <alternativeName>
        <fullName evidence="6">Multidrug and toxic compound extrusion protein</fullName>
    </alternativeName>
</protein>
<accession>A0AA39DSJ1</accession>
<dbReference type="InterPro" id="IPR044644">
    <property type="entry name" value="DinF-like"/>
</dbReference>
<keyword evidence="3 6" id="KW-0812">Transmembrane</keyword>
<feature type="compositionally biased region" description="Basic and acidic residues" evidence="7">
    <location>
        <begin position="104"/>
        <end position="121"/>
    </location>
</feature>
<feature type="transmembrane region" description="Helical" evidence="6">
    <location>
        <begin position="391"/>
        <end position="413"/>
    </location>
</feature>
<gene>
    <name evidence="8" type="ORF">PVL29_009845</name>
</gene>
<comment type="caution">
    <text evidence="8">The sequence shown here is derived from an EMBL/GenBank/DDBJ whole genome shotgun (WGS) entry which is preliminary data.</text>
</comment>
<dbReference type="GO" id="GO:0016020">
    <property type="term" value="C:membrane"/>
    <property type="evidence" value="ECO:0007669"/>
    <property type="project" value="UniProtKB-SubCell"/>
</dbReference>
<comment type="similarity">
    <text evidence="2 6">Belongs to the multi antimicrobial extrusion (MATE) (TC 2.A.66.1) family.</text>
</comment>
<feature type="transmembrane region" description="Helical" evidence="6">
    <location>
        <begin position="539"/>
        <end position="559"/>
    </location>
</feature>
<evidence type="ECO:0000256" key="7">
    <source>
        <dbReference type="SAM" id="MobiDB-lite"/>
    </source>
</evidence>
<proteinExistence type="inferred from homology"/>
<dbReference type="EMBL" id="JARBHA010000008">
    <property type="protein sequence ID" value="KAJ9694060.1"/>
    <property type="molecule type" value="Genomic_DNA"/>
</dbReference>
<feature type="transmembrane region" description="Helical" evidence="6">
    <location>
        <begin position="474"/>
        <end position="497"/>
    </location>
</feature>
<evidence type="ECO:0000256" key="5">
    <source>
        <dbReference type="ARBA" id="ARBA00023136"/>
    </source>
</evidence>
<dbReference type="Proteomes" id="UP001168098">
    <property type="component" value="Unassembled WGS sequence"/>
</dbReference>
<dbReference type="InterPro" id="IPR002528">
    <property type="entry name" value="MATE_fam"/>
</dbReference>
<evidence type="ECO:0000256" key="3">
    <source>
        <dbReference type="ARBA" id="ARBA00022692"/>
    </source>
</evidence>
<evidence type="ECO:0000313" key="8">
    <source>
        <dbReference type="EMBL" id="KAJ9694060.1"/>
    </source>
</evidence>
<comment type="caution">
    <text evidence="6">Lacks conserved residue(s) required for the propagation of feature annotation.</text>
</comment>
<comment type="subcellular location">
    <subcellularLocation>
        <location evidence="1">Membrane</location>
        <topology evidence="1">Multi-pass membrane protein</topology>
    </subcellularLocation>
</comment>
<name>A0AA39DSJ1_VITRO</name>
<evidence type="ECO:0000256" key="2">
    <source>
        <dbReference type="ARBA" id="ARBA00010199"/>
    </source>
</evidence>
<evidence type="ECO:0000313" key="9">
    <source>
        <dbReference type="Proteomes" id="UP001168098"/>
    </source>
</evidence>
<evidence type="ECO:0000256" key="6">
    <source>
        <dbReference type="RuleBase" id="RU004914"/>
    </source>
</evidence>
<reference evidence="8 9" key="1">
    <citation type="journal article" date="2023" name="BMC Biotechnol.">
        <title>Vitis rotundifolia cv Carlos genome sequencing.</title>
        <authorList>
            <person name="Huff M."/>
            <person name="Hulse-Kemp A."/>
            <person name="Scheffler B."/>
            <person name="Youngblood R."/>
            <person name="Simpson S."/>
            <person name="Babiker E."/>
            <person name="Staton M."/>
        </authorList>
    </citation>
    <scope>NUCLEOTIDE SEQUENCE [LARGE SCALE GENOMIC DNA]</scope>
    <source>
        <tissue evidence="8">Leaf</tissue>
    </source>
</reference>
<dbReference type="AlphaFoldDB" id="A0AA39DSJ1"/>
<feature type="transmembrane region" description="Helical" evidence="6">
    <location>
        <begin position="352"/>
        <end position="370"/>
    </location>
</feature>
<dbReference type="PANTHER" id="PTHR42893:SF46">
    <property type="entry name" value="PROTEIN DETOXIFICATION 44, CHLOROPLASTIC"/>
    <property type="match status" value="1"/>
</dbReference>
<dbReference type="CDD" id="cd13136">
    <property type="entry name" value="MATE_DinF_like"/>
    <property type="match status" value="1"/>
</dbReference>
<feature type="transmembrane region" description="Helical" evidence="6">
    <location>
        <begin position="503"/>
        <end position="527"/>
    </location>
</feature>
<feature type="region of interest" description="Disordered" evidence="7">
    <location>
        <begin position="87"/>
        <end position="127"/>
    </location>
</feature>
<dbReference type="GO" id="GO:0042910">
    <property type="term" value="F:xenobiotic transmembrane transporter activity"/>
    <property type="evidence" value="ECO:0007669"/>
    <property type="project" value="InterPro"/>
</dbReference>
<organism evidence="8 9">
    <name type="scientific">Vitis rotundifolia</name>
    <name type="common">Muscadine grape</name>
    <dbReference type="NCBI Taxonomy" id="103349"/>
    <lineage>
        <taxon>Eukaryota</taxon>
        <taxon>Viridiplantae</taxon>
        <taxon>Streptophyta</taxon>
        <taxon>Embryophyta</taxon>
        <taxon>Tracheophyta</taxon>
        <taxon>Spermatophyta</taxon>
        <taxon>Magnoliopsida</taxon>
        <taxon>eudicotyledons</taxon>
        <taxon>Gunneridae</taxon>
        <taxon>Pentapetalae</taxon>
        <taxon>rosids</taxon>
        <taxon>Vitales</taxon>
        <taxon>Vitaceae</taxon>
        <taxon>Viteae</taxon>
        <taxon>Vitis</taxon>
    </lineage>
</organism>
<feature type="compositionally biased region" description="Polar residues" evidence="7">
    <location>
        <begin position="92"/>
        <end position="103"/>
    </location>
</feature>
<feature type="transmembrane region" description="Helical" evidence="6">
    <location>
        <begin position="565"/>
        <end position="586"/>
    </location>
</feature>
<feature type="transmembrane region" description="Helical" evidence="6">
    <location>
        <begin position="433"/>
        <end position="453"/>
    </location>
</feature>
<feature type="transmembrane region" description="Helical" evidence="6">
    <location>
        <begin position="252"/>
        <end position="275"/>
    </location>
</feature>
<keyword evidence="9" id="KW-1185">Reference proteome</keyword>
<dbReference type="NCBIfam" id="TIGR00797">
    <property type="entry name" value="matE"/>
    <property type="match status" value="1"/>
</dbReference>
<sequence length="607" mass="64835">MKLQHMSHRVRQSIFRFCSHQFQFRYFVSQSQNLPVKTHGSWALFQNAKMASRLSHHLLCICSPYTSPSSNSPKLVTNPNCAVRVRAVPRTSPRQNPSTSLETSSKELKHPISSKRGDRSDSNSSSVSTLFGSFSVLIRRLRDGFGADELGLEILSIALPAALALAADPIASLVDTAFVGHLGSVELAAVGVSVSVFNLVSKLFNVPLLNITTSFVAEEQTLVSKSENTSVQIGQDRVNGHKRKMLLPSVSTSLALAAGIGIAEAVALSVGSGFLMNIMGIPVDSPMRVPAEQFLTLRAFGAPPIVIALAAQGTFRGFKDTKTPLYAVGAGNLLNAILDPILIFLLGLGIGGAAISTVISEYFIAIVLLWELNDKVLLISPNIDGMRIAQYLKSGGLLIGRTLAVLATMTLATSMAAREGPIPMAGHQICLQVWLAISLLTDALALSGQALLASGYSQGNYEEAQQVIYKVLEMGLAAGIALAVILFLGFGAFASLFTTDLEVLGIAWSGILFVAGSQPMNAIAFVIDGLYYGVSDFGYAAYSMVLVALISSVFLLLAAPVCGLAGVWTGLFLFMTLRVVAGIWRLSTKSGPWKMIWSKSEMERESD</sequence>
<keyword evidence="5 6" id="KW-0472">Membrane</keyword>
<evidence type="ECO:0000256" key="4">
    <source>
        <dbReference type="ARBA" id="ARBA00022989"/>
    </source>
</evidence>
<feature type="transmembrane region" description="Helical" evidence="6">
    <location>
        <begin position="295"/>
        <end position="313"/>
    </location>
</feature>